<dbReference type="GO" id="GO:0002128">
    <property type="term" value="P:tRNA nucleoside ribose methylation"/>
    <property type="evidence" value="ECO:0007669"/>
    <property type="project" value="TreeGrafter"/>
</dbReference>
<dbReference type="GO" id="GO:0005829">
    <property type="term" value="C:cytosol"/>
    <property type="evidence" value="ECO:0007669"/>
    <property type="project" value="TreeGrafter"/>
</dbReference>
<dbReference type="Proteomes" id="UP000315995">
    <property type="component" value="Chromosome"/>
</dbReference>
<keyword evidence="3 6" id="KW-0808">Transferase</keyword>
<dbReference type="InterPro" id="IPR029026">
    <property type="entry name" value="tRNA_m1G_MTases_N"/>
</dbReference>
<keyword evidence="4" id="KW-0949">S-adenosyl-L-methionine</keyword>
<dbReference type="OrthoDB" id="9806346at2"/>
<dbReference type="AlphaFoldDB" id="A0A4Y6Q2I0"/>
<protein>
    <submittedName>
        <fullName evidence="6">RNA methyltransferase</fullName>
    </submittedName>
</protein>
<dbReference type="EMBL" id="CP041186">
    <property type="protein sequence ID" value="QDG54766.1"/>
    <property type="molecule type" value="Genomic_DNA"/>
</dbReference>
<dbReference type="InterPro" id="IPR004384">
    <property type="entry name" value="RNA_MeTrfase_TrmJ/LasT"/>
</dbReference>
<evidence type="ECO:0000313" key="7">
    <source>
        <dbReference type="Proteomes" id="UP000315995"/>
    </source>
</evidence>
<proteinExistence type="inferred from homology"/>
<dbReference type="PANTHER" id="PTHR42786:SF2">
    <property type="entry name" value="TRNA (CYTIDINE_URIDINE-2'-O-)-METHYLTRANSFERASE TRMJ"/>
    <property type="match status" value="1"/>
</dbReference>
<dbReference type="RefSeq" id="WP_141201209.1">
    <property type="nucleotide sequence ID" value="NZ_CP041186.1"/>
</dbReference>
<dbReference type="PIRSF" id="PIRSF004808">
    <property type="entry name" value="LasT"/>
    <property type="match status" value="1"/>
</dbReference>
<evidence type="ECO:0000256" key="3">
    <source>
        <dbReference type="ARBA" id="ARBA00022679"/>
    </source>
</evidence>
<evidence type="ECO:0000256" key="4">
    <source>
        <dbReference type="ARBA" id="ARBA00022691"/>
    </source>
</evidence>
<dbReference type="SUPFAM" id="SSF75217">
    <property type="entry name" value="alpha/beta knot"/>
    <property type="match status" value="1"/>
</dbReference>
<dbReference type="GO" id="GO:0008173">
    <property type="term" value="F:RNA methyltransferase activity"/>
    <property type="evidence" value="ECO:0007669"/>
    <property type="project" value="InterPro"/>
</dbReference>
<dbReference type="InterPro" id="IPR001537">
    <property type="entry name" value="SpoU_MeTrfase"/>
</dbReference>
<evidence type="ECO:0000313" key="6">
    <source>
        <dbReference type="EMBL" id="QDG54766.1"/>
    </source>
</evidence>
<dbReference type="PANTHER" id="PTHR42786">
    <property type="entry name" value="TRNA/RRNA METHYLTRANSFERASE"/>
    <property type="match status" value="1"/>
</dbReference>
<keyword evidence="2 6" id="KW-0489">Methyltransferase</keyword>
<reference evidence="6 7" key="1">
    <citation type="submission" date="2019-06" db="EMBL/GenBank/DDBJ databases">
        <title>Persicimonas caeni gen. nov., sp. nov., a predatory bacterium isolated from solar saltern.</title>
        <authorList>
            <person name="Wang S."/>
        </authorList>
    </citation>
    <scope>NUCLEOTIDE SEQUENCE [LARGE SCALE GENOMIC DNA]</scope>
    <source>
        <strain evidence="6 7">YN101</strain>
    </source>
</reference>
<dbReference type="Gene3D" id="1.10.8.590">
    <property type="match status" value="1"/>
</dbReference>
<evidence type="ECO:0000256" key="2">
    <source>
        <dbReference type="ARBA" id="ARBA00022603"/>
    </source>
</evidence>
<dbReference type="Gene3D" id="3.40.1280.10">
    <property type="match status" value="1"/>
</dbReference>
<evidence type="ECO:0000256" key="1">
    <source>
        <dbReference type="ARBA" id="ARBA00007228"/>
    </source>
</evidence>
<dbReference type="Pfam" id="PF00588">
    <property type="entry name" value="SpoU_methylase"/>
    <property type="match status" value="1"/>
</dbReference>
<sequence length="271" mass="30565">MTEEKQDRDQQREQREARELLDNVVVVLWEPQDDINIGNTVRACKNFGVTDIRLVRPRKADPKRIAISAPKADDVISQIKRCDDLEEALEGCVYAIGTTARPRHHQRVFTEPRGAAHKAIEVAETGKVAYLFGREDSGLPNTAIDRCRSVVTIPTRPDYSSLNLGQAVLLNVWEVFRVASGIAVEAPGIELTRPESEHPPARLETMEHMFGLAEGVLDRVGFFKTPTNEHIMRTVRSVLLRAGLDQREQSLWFGIFREIQKSLDARQSDDS</sequence>
<comment type="similarity">
    <text evidence="1">Belongs to the class IV-like SAM-binding methyltransferase superfamily. RNA methyltransferase TrmH family.</text>
</comment>
<dbReference type="CDD" id="cd18093">
    <property type="entry name" value="SpoU-like_TrmJ"/>
    <property type="match status" value="1"/>
</dbReference>
<keyword evidence="7" id="KW-1185">Reference proteome</keyword>
<feature type="domain" description="tRNA/rRNA methyltransferase SpoU type" evidence="5">
    <location>
        <begin position="24"/>
        <end position="170"/>
    </location>
</feature>
<name>A0A4Y6Q2I0_PERCE</name>
<dbReference type="InterPro" id="IPR029028">
    <property type="entry name" value="Alpha/beta_knot_MTases"/>
</dbReference>
<accession>A0A4Y6Q2I0</accession>
<evidence type="ECO:0000259" key="5">
    <source>
        <dbReference type="Pfam" id="PF00588"/>
    </source>
</evidence>
<gene>
    <name evidence="6" type="ORF">FIV42_29675</name>
</gene>
<dbReference type="GO" id="GO:0003723">
    <property type="term" value="F:RNA binding"/>
    <property type="evidence" value="ECO:0007669"/>
    <property type="project" value="InterPro"/>
</dbReference>
<accession>A0A5B8YGR1</accession>
<organism evidence="6 7">
    <name type="scientific">Persicimonas caeni</name>
    <dbReference type="NCBI Taxonomy" id="2292766"/>
    <lineage>
        <taxon>Bacteria</taxon>
        <taxon>Deltaproteobacteria</taxon>
        <taxon>Bradymonadales</taxon>
        <taxon>Bradymonadaceae</taxon>
        <taxon>Persicimonas</taxon>
    </lineage>
</organism>